<reference evidence="1" key="1">
    <citation type="submission" date="2020-02" db="EMBL/GenBank/DDBJ databases">
        <authorList>
            <person name="Meier V. D."/>
        </authorList>
    </citation>
    <scope>NUCLEOTIDE SEQUENCE</scope>
    <source>
        <strain evidence="1">AVDCRST_MAG54</strain>
    </source>
</reference>
<evidence type="ECO:0000313" key="1">
    <source>
        <dbReference type="EMBL" id="CAA9270166.1"/>
    </source>
</evidence>
<dbReference type="EMBL" id="CADCTH010000372">
    <property type="protein sequence ID" value="CAA9270166.1"/>
    <property type="molecule type" value="Genomic_DNA"/>
</dbReference>
<name>A0A6J4J710_9PSEU</name>
<protein>
    <submittedName>
        <fullName evidence="1">Uncharacterized protein</fullName>
    </submittedName>
</protein>
<gene>
    <name evidence="1" type="ORF">AVDCRST_MAG54-2948</name>
</gene>
<accession>A0A6J4J710</accession>
<dbReference type="AlphaFoldDB" id="A0A6J4J710"/>
<sequence>MSDRQLIEQERRERRAADLWTPGVVRVVAQRPPGRAVDDAWWPDSGHRRAVR</sequence>
<proteinExistence type="predicted"/>
<organism evidence="1">
    <name type="scientific">uncultured Actinomycetospora sp</name>
    <dbReference type="NCBI Taxonomy" id="1135996"/>
    <lineage>
        <taxon>Bacteria</taxon>
        <taxon>Bacillati</taxon>
        <taxon>Actinomycetota</taxon>
        <taxon>Actinomycetes</taxon>
        <taxon>Pseudonocardiales</taxon>
        <taxon>Pseudonocardiaceae</taxon>
        <taxon>Actinomycetospora</taxon>
        <taxon>environmental samples</taxon>
    </lineage>
</organism>